<comment type="caution">
    <text evidence="1">The sequence shown here is derived from an EMBL/GenBank/DDBJ whole genome shotgun (WGS) entry which is preliminary data.</text>
</comment>
<organism evidence="1 2">
    <name type="scientific">Dendrobium thyrsiflorum</name>
    <name type="common">Pinecone-like raceme dendrobium</name>
    <name type="synonym">Orchid</name>
    <dbReference type="NCBI Taxonomy" id="117978"/>
    <lineage>
        <taxon>Eukaryota</taxon>
        <taxon>Viridiplantae</taxon>
        <taxon>Streptophyta</taxon>
        <taxon>Embryophyta</taxon>
        <taxon>Tracheophyta</taxon>
        <taxon>Spermatophyta</taxon>
        <taxon>Magnoliopsida</taxon>
        <taxon>Liliopsida</taxon>
        <taxon>Asparagales</taxon>
        <taxon>Orchidaceae</taxon>
        <taxon>Epidendroideae</taxon>
        <taxon>Malaxideae</taxon>
        <taxon>Dendrobiinae</taxon>
        <taxon>Dendrobium</taxon>
    </lineage>
</organism>
<reference evidence="1 2" key="1">
    <citation type="journal article" date="2024" name="Plant Biotechnol. J.">
        <title>Dendrobium thyrsiflorum genome and its molecular insights into genes involved in important horticultural traits.</title>
        <authorList>
            <person name="Chen B."/>
            <person name="Wang J.Y."/>
            <person name="Zheng P.J."/>
            <person name="Li K.L."/>
            <person name="Liang Y.M."/>
            <person name="Chen X.F."/>
            <person name="Zhang C."/>
            <person name="Zhao X."/>
            <person name="He X."/>
            <person name="Zhang G.Q."/>
            <person name="Liu Z.J."/>
            <person name="Xu Q."/>
        </authorList>
    </citation>
    <scope>NUCLEOTIDE SEQUENCE [LARGE SCALE GENOMIC DNA]</scope>
    <source>
        <strain evidence="1">GZMU011</strain>
    </source>
</reference>
<evidence type="ECO:0008006" key="3">
    <source>
        <dbReference type="Google" id="ProtNLM"/>
    </source>
</evidence>
<evidence type="ECO:0000313" key="1">
    <source>
        <dbReference type="EMBL" id="KAL0908892.1"/>
    </source>
</evidence>
<gene>
    <name evidence="1" type="ORF">M5K25_023404</name>
</gene>
<dbReference type="EMBL" id="JANQDX010000017">
    <property type="protein sequence ID" value="KAL0908892.1"/>
    <property type="molecule type" value="Genomic_DNA"/>
</dbReference>
<name>A0ABD0UF06_DENTH</name>
<dbReference type="AlphaFoldDB" id="A0ABD0UF06"/>
<keyword evidence="2" id="KW-1185">Reference proteome</keyword>
<accession>A0ABD0UF06</accession>
<sequence>MLWDPWCNGKLISEFGILLRGYHLSVKEFIHNGQWRLPSIWPVYVREAVLSINIVEQSILTWDGSSNPAFKNFIASFFFGLEEVNWVKFIWHKYYSLRFSCYAWMALIGKLKCADLLIGRGLQFNTLRRISSFIWLAALSTVFGGKGITIDSPMLGVFWVLDYDETGPHLSIEIPFSLWKVFWQPWNFAEWTCALLLEPYDDPRALPFILFLALWQPVDPLLGCSSSEY</sequence>
<evidence type="ECO:0000313" key="2">
    <source>
        <dbReference type="Proteomes" id="UP001552299"/>
    </source>
</evidence>
<dbReference type="Proteomes" id="UP001552299">
    <property type="component" value="Unassembled WGS sequence"/>
</dbReference>
<proteinExistence type="predicted"/>
<protein>
    <recommendedName>
        <fullName evidence="3">Reverse transcriptase zinc-binding domain-containing protein</fullName>
    </recommendedName>
</protein>